<feature type="region of interest" description="Disordered" evidence="1">
    <location>
        <begin position="289"/>
        <end position="310"/>
    </location>
</feature>
<evidence type="ECO:0000256" key="2">
    <source>
        <dbReference type="SAM" id="Phobius"/>
    </source>
</evidence>
<feature type="transmembrane region" description="Helical" evidence="2">
    <location>
        <begin position="196"/>
        <end position="217"/>
    </location>
</feature>
<evidence type="ECO:0000313" key="3">
    <source>
        <dbReference type="EMBL" id="GGL62099.1"/>
    </source>
</evidence>
<feature type="transmembrane region" description="Helical" evidence="2">
    <location>
        <begin position="133"/>
        <end position="154"/>
    </location>
</feature>
<reference evidence="3" key="2">
    <citation type="submission" date="2020-09" db="EMBL/GenBank/DDBJ databases">
        <authorList>
            <person name="Sun Q."/>
            <person name="Zhou Y."/>
        </authorList>
    </citation>
    <scope>NUCLEOTIDE SEQUENCE</scope>
    <source>
        <strain evidence="3">CGMCC 4.7306</strain>
    </source>
</reference>
<sequence length="310" mass="31568">MATAIAITLAVIDSSCFAAAAVYQQRAVRRTVRHRLTVRELIALPAQPGWLGGVGLATLGICLHIVALVLAPVSLVQPIGVLGVPIAVLLAARLAGRRPARATIVPILLCLTGIGAFVWLTASQVSSDHVVPVGVLVVAEVVVLAAMAAGGLLAHHLHGWSRCLVNAVAGALGVGMVAALMRALVQHVGTDAGRLFDLQTLALVGLMALSGAAGGWLVQQAYASGPAEVVLASLTVIDPVIAVVVGLVVLGEGAGLTATTGMIMITFGVIAATGVVVLAKTHPEVAVHKRPRPEGGSLHDDQRAVVESSW</sequence>
<gene>
    <name evidence="3" type="ORF">GCM10011575_20770</name>
</gene>
<feature type="transmembrane region" description="Helical" evidence="2">
    <location>
        <begin position="229"/>
        <end position="250"/>
    </location>
</feature>
<keyword evidence="4" id="KW-1185">Reference proteome</keyword>
<evidence type="ECO:0000313" key="4">
    <source>
        <dbReference type="Proteomes" id="UP000613840"/>
    </source>
</evidence>
<keyword evidence="2" id="KW-1133">Transmembrane helix</keyword>
<protein>
    <recommendedName>
        <fullName evidence="5">Magnesium transporter NIPA</fullName>
    </recommendedName>
</protein>
<feature type="transmembrane region" description="Helical" evidence="2">
    <location>
        <begin position="163"/>
        <end position="184"/>
    </location>
</feature>
<feature type="transmembrane region" description="Helical" evidence="2">
    <location>
        <begin position="256"/>
        <end position="279"/>
    </location>
</feature>
<evidence type="ECO:0000256" key="1">
    <source>
        <dbReference type="SAM" id="MobiDB-lite"/>
    </source>
</evidence>
<evidence type="ECO:0008006" key="5">
    <source>
        <dbReference type="Google" id="ProtNLM"/>
    </source>
</evidence>
<dbReference type="PANTHER" id="PTHR40761:SF1">
    <property type="entry name" value="CONSERVED INTEGRAL MEMBRANE ALANINE VALINE AND LEUCINE RICH PROTEIN-RELATED"/>
    <property type="match status" value="1"/>
</dbReference>
<dbReference type="PANTHER" id="PTHR40761">
    <property type="entry name" value="CONSERVED INTEGRAL MEMBRANE ALANINE VALINE AND LEUCINE RICH PROTEIN-RELATED"/>
    <property type="match status" value="1"/>
</dbReference>
<keyword evidence="2" id="KW-0812">Transmembrane</keyword>
<feature type="transmembrane region" description="Helical" evidence="2">
    <location>
        <begin position="57"/>
        <end position="90"/>
    </location>
</feature>
<dbReference type="InterPro" id="IPR037185">
    <property type="entry name" value="EmrE-like"/>
</dbReference>
<feature type="transmembrane region" description="Helical" evidence="2">
    <location>
        <begin position="102"/>
        <end position="121"/>
    </location>
</feature>
<organism evidence="3 4">
    <name type="scientific">Microlunatus endophyticus</name>
    <dbReference type="NCBI Taxonomy" id="1716077"/>
    <lineage>
        <taxon>Bacteria</taxon>
        <taxon>Bacillati</taxon>
        <taxon>Actinomycetota</taxon>
        <taxon>Actinomycetes</taxon>
        <taxon>Propionibacteriales</taxon>
        <taxon>Propionibacteriaceae</taxon>
        <taxon>Microlunatus</taxon>
    </lineage>
</organism>
<dbReference type="SUPFAM" id="SSF103481">
    <property type="entry name" value="Multidrug resistance efflux transporter EmrE"/>
    <property type="match status" value="2"/>
</dbReference>
<dbReference type="EMBL" id="BMMZ01000004">
    <property type="protein sequence ID" value="GGL62099.1"/>
    <property type="molecule type" value="Genomic_DNA"/>
</dbReference>
<keyword evidence="2" id="KW-0472">Membrane</keyword>
<accession>A0A917S8D1</accession>
<dbReference type="Proteomes" id="UP000613840">
    <property type="component" value="Unassembled WGS sequence"/>
</dbReference>
<dbReference type="AlphaFoldDB" id="A0A917S8D1"/>
<proteinExistence type="predicted"/>
<comment type="caution">
    <text evidence="3">The sequence shown here is derived from an EMBL/GenBank/DDBJ whole genome shotgun (WGS) entry which is preliminary data.</text>
</comment>
<reference evidence="3" key="1">
    <citation type="journal article" date="2014" name="Int. J. Syst. Evol. Microbiol.">
        <title>Complete genome sequence of Corynebacterium casei LMG S-19264T (=DSM 44701T), isolated from a smear-ripened cheese.</title>
        <authorList>
            <consortium name="US DOE Joint Genome Institute (JGI-PGF)"/>
            <person name="Walter F."/>
            <person name="Albersmeier A."/>
            <person name="Kalinowski J."/>
            <person name="Ruckert C."/>
        </authorList>
    </citation>
    <scope>NUCLEOTIDE SEQUENCE</scope>
    <source>
        <strain evidence="3">CGMCC 4.7306</strain>
    </source>
</reference>
<name>A0A917S8D1_9ACTN</name>